<dbReference type="Gene3D" id="2.60.120.650">
    <property type="entry name" value="Cupin"/>
    <property type="match status" value="1"/>
</dbReference>
<evidence type="ECO:0000256" key="6">
    <source>
        <dbReference type="ARBA" id="ARBA00022964"/>
    </source>
</evidence>
<dbReference type="InParanoid" id="D2VJG1"/>
<dbReference type="Pfam" id="PF21233">
    <property type="entry name" value="WHD_RIOX1"/>
    <property type="match status" value="1"/>
</dbReference>
<accession>D2VJG1</accession>
<comment type="function">
    <text evidence="12">Oxygenase that can act as both a histone lysine demethylase and a ribosomal histidine hydroxylase.</text>
</comment>
<dbReference type="InterPro" id="IPR039994">
    <property type="entry name" value="NO66-like"/>
</dbReference>
<comment type="subcellular location">
    <subcellularLocation>
        <location evidence="1 12">Nucleus</location>
    </subcellularLocation>
</comment>
<dbReference type="RefSeq" id="XP_002675682.1">
    <property type="nucleotide sequence ID" value="XM_002675636.1"/>
</dbReference>
<dbReference type="InterPro" id="IPR003347">
    <property type="entry name" value="JmjC_dom"/>
</dbReference>
<dbReference type="PANTHER" id="PTHR13096:SF8">
    <property type="entry name" value="RIBOSOMAL OXYGENASE 1"/>
    <property type="match status" value="1"/>
</dbReference>
<dbReference type="GO" id="GO:0005506">
    <property type="term" value="F:iron ion binding"/>
    <property type="evidence" value="ECO:0007669"/>
    <property type="project" value="UniProtKB-UniRule"/>
</dbReference>
<evidence type="ECO:0000313" key="15">
    <source>
        <dbReference type="EMBL" id="EFC42938.1"/>
    </source>
</evidence>
<dbReference type="InterPro" id="IPR049043">
    <property type="entry name" value="WHD_RIOX1"/>
</dbReference>
<keyword evidence="10 12" id="KW-0804">Transcription</keyword>
<dbReference type="GO" id="GO:0051864">
    <property type="term" value="F:histone H3K36 demethylase activity"/>
    <property type="evidence" value="ECO:0007669"/>
    <property type="project" value="TreeGrafter"/>
</dbReference>
<comment type="cofactor">
    <cofactor evidence="12">
        <name>Fe(2+)</name>
        <dbReference type="ChEBI" id="CHEBI:29033"/>
    </cofactor>
    <text evidence="12">Binds 1 Fe(2+) ion per subunit.</text>
</comment>
<proteinExistence type="inferred from homology"/>
<gene>
    <name evidence="15" type="ORF">NAEGRDRAFT_50047</name>
</gene>
<protein>
    <recommendedName>
        <fullName evidence="12">Bifunctional lysine-specific demethylase and histidyl-hydroxylase</fullName>
        <ecNumber evidence="12">1.14.11.-</ecNumber>
    </recommendedName>
</protein>
<dbReference type="GeneID" id="8853008"/>
<dbReference type="PROSITE" id="PS51184">
    <property type="entry name" value="JMJC"/>
    <property type="match status" value="1"/>
</dbReference>
<dbReference type="OrthoDB" id="425950at2759"/>
<evidence type="ECO:0000256" key="11">
    <source>
        <dbReference type="ARBA" id="ARBA00023242"/>
    </source>
</evidence>
<evidence type="ECO:0000256" key="3">
    <source>
        <dbReference type="ARBA" id="ARBA00022491"/>
    </source>
</evidence>
<organism evidence="16">
    <name type="scientific">Naegleria gruberi</name>
    <name type="common">Amoeba</name>
    <dbReference type="NCBI Taxonomy" id="5762"/>
    <lineage>
        <taxon>Eukaryota</taxon>
        <taxon>Discoba</taxon>
        <taxon>Heterolobosea</taxon>
        <taxon>Tetramitia</taxon>
        <taxon>Eutetramitia</taxon>
        <taxon>Vahlkampfiidae</taxon>
        <taxon>Naegleria</taxon>
    </lineage>
</organism>
<sequence>MKRGAAPVSERLLKKVKQGSGKTATSGEEKKKASSSSSAEKKVEIQYCNVPLMIEPESEEEEPILQPAEIKKEQLVMKHTPKDGIELMKNPKSNDSRAQGKSVLDWVYAPIDMDKLYQEFVEKRVLVIRRNEVYPDYYKGLYSLDEIKKTLVDHELRYSYDLDLALYRNGRRFTLNPNKDDVADPTLVWDLYENEKCSIRMLRPQEHSDVLLSLLCHFEEYFGQGAGLNAYLTPAGSQGFAPHYDDIEAFLIQLEGEKHWKIYRPLENQQYLDRFSSKNFTQEEVAGFECFEILLKPGDMLYVPKGVIHQAVTSQDQHSLHITVSTSHLMSWTDYLEKALPLALQMATENHVDLRTALPKDFKEYMGTNIAECEDPRREEFILKCSEMVGLVMNSIPMDQAADEMVKKFMHDRHVSSGLSILREKSNKDQQISEATVSKLKVRLATANTAHIVIDNLSEEKSENQEEEEEVFSIIYSSQNTRVYHEVELQHLDLDGIFLEAVQTIFTAYPKSVKVADLPNLSDEEKVMLIEQLVGEKIVELA</sequence>
<dbReference type="Gene3D" id="1.10.10.1500">
    <property type="entry name" value="JmjC domain-containing ribosomal oxygenase (ROX), dimer domain"/>
    <property type="match status" value="1"/>
</dbReference>
<evidence type="ECO:0000256" key="13">
    <source>
        <dbReference type="SAM" id="MobiDB-lite"/>
    </source>
</evidence>
<keyword evidence="4 12" id="KW-0479">Metal-binding</keyword>
<evidence type="ECO:0000256" key="1">
    <source>
        <dbReference type="ARBA" id="ARBA00004123"/>
    </source>
</evidence>
<dbReference type="Pfam" id="PF08007">
    <property type="entry name" value="JmjC_2"/>
    <property type="match status" value="1"/>
</dbReference>
<evidence type="ECO:0000256" key="9">
    <source>
        <dbReference type="ARBA" id="ARBA00023015"/>
    </source>
</evidence>
<evidence type="ECO:0000259" key="14">
    <source>
        <dbReference type="PROSITE" id="PS51184"/>
    </source>
</evidence>
<keyword evidence="6 12" id="KW-0223">Dioxygenase</keyword>
<evidence type="ECO:0000313" key="16">
    <source>
        <dbReference type="Proteomes" id="UP000006671"/>
    </source>
</evidence>
<dbReference type="GO" id="GO:0005730">
    <property type="term" value="C:nucleolus"/>
    <property type="evidence" value="ECO:0007669"/>
    <property type="project" value="TreeGrafter"/>
</dbReference>
<evidence type="ECO:0000256" key="7">
    <source>
        <dbReference type="ARBA" id="ARBA00023002"/>
    </source>
</evidence>
<keyword evidence="7 12" id="KW-0560">Oxidoreductase</keyword>
<dbReference type="VEuPathDB" id="AmoebaDB:NAEGRDRAFT_50047"/>
<keyword evidence="8 12" id="KW-0408">Iron</keyword>
<dbReference type="STRING" id="5762.D2VJG1"/>
<dbReference type="Proteomes" id="UP000006671">
    <property type="component" value="Unassembled WGS sequence"/>
</dbReference>
<keyword evidence="11 12" id="KW-0539">Nucleus</keyword>
<dbReference type="eggNOG" id="KOG3706">
    <property type="taxonomic scope" value="Eukaryota"/>
</dbReference>
<comment type="similarity">
    <text evidence="2">Belongs to the ROX family. NO66 subfamily.</text>
</comment>
<evidence type="ECO:0000256" key="5">
    <source>
        <dbReference type="ARBA" id="ARBA00022853"/>
    </source>
</evidence>
<dbReference type="EC" id="1.14.11.-" evidence="12"/>
<keyword evidence="9 12" id="KW-0805">Transcription regulation</keyword>
<dbReference type="EMBL" id="GG738876">
    <property type="protein sequence ID" value="EFC42938.1"/>
    <property type="molecule type" value="Genomic_DNA"/>
</dbReference>
<dbReference type="SUPFAM" id="SSF51197">
    <property type="entry name" value="Clavaminate synthase-like"/>
    <property type="match status" value="1"/>
</dbReference>
<evidence type="ECO:0000256" key="10">
    <source>
        <dbReference type="ARBA" id="ARBA00023163"/>
    </source>
</evidence>
<evidence type="ECO:0000256" key="8">
    <source>
        <dbReference type="ARBA" id="ARBA00023004"/>
    </source>
</evidence>
<feature type="domain" description="JmjC" evidence="14">
    <location>
        <begin position="197"/>
        <end position="343"/>
    </location>
</feature>
<keyword evidence="5" id="KW-0156">Chromatin regulator</keyword>
<dbReference type="Gene3D" id="3.90.930.40">
    <property type="match status" value="1"/>
</dbReference>
<name>D2VJG1_NAEGR</name>
<feature type="region of interest" description="Disordered" evidence="13">
    <location>
        <begin position="1"/>
        <end position="42"/>
    </location>
</feature>
<reference evidence="15 16" key="1">
    <citation type="journal article" date="2010" name="Cell">
        <title>The genome of Naegleria gruberi illuminates early eukaryotic versatility.</title>
        <authorList>
            <person name="Fritz-Laylin L.K."/>
            <person name="Prochnik S.E."/>
            <person name="Ginger M.L."/>
            <person name="Dacks J.B."/>
            <person name="Carpenter M.L."/>
            <person name="Field M.C."/>
            <person name="Kuo A."/>
            <person name="Paredez A."/>
            <person name="Chapman J."/>
            <person name="Pham J."/>
            <person name="Shu S."/>
            <person name="Neupane R."/>
            <person name="Cipriano M."/>
            <person name="Mancuso J."/>
            <person name="Tu H."/>
            <person name="Salamov A."/>
            <person name="Lindquist E."/>
            <person name="Shapiro H."/>
            <person name="Lucas S."/>
            <person name="Grigoriev I.V."/>
            <person name="Cande W.Z."/>
            <person name="Fulton C."/>
            <person name="Rokhsar D.S."/>
            <person name="Dawson S.C."/>
        </authorList>
    </citation>
    <scope>NUCLEOTIDE SEQUENCE [LARGE SCALE GENOMIC DNA]</scope>
    <source>
        <strain evidence="15 16">NEG-M</strain>
    </source>
</reference>
<dbReference type="SMART" id="SM00558">
    <property type="entry name" value="JmjC"/>
    <property type="match status" value="1"/>
</dbReference>
<evidence type="ECO:0000256" key="12">
    <source>
        <dbReference type="RuleBase" id="RU366061"/>
    </source>
</evidence>
<evidence type="ECO:0000256" key="4">
    <source>
        <dbReference type="ARBA" id="ARBA00022723"/>
    </source>
</evidence>
<dbReference type="KEGG" id="ngr:NAEGRDRAFT_50047"/>
<dbReference type="AlphaFoldDB" id="D2VJG1"/>
<dbReference type="GO" id="GO:0032453">
    <property type="term" value="F:histone H3K4 demethylase activity"/>
    <property type="evidence" value="ECO:0007669"/>
    <property type="project" value="TreeGrafter"/>
</dbReference>
<evidence type="ECO:0000256" key="2">
    <source>
        <dbReference type="ARBA" id="ARBA00010309"/>
    </source>
</evidence>
<keyword evidence="16" id="KW-1185">Reference proteome</keyword>
<dbReference type="PANTHER" id="PTHR13096">
    <property type="entry name" value="MINA53 MYC INDUCED NUCLEAR ANTIGEN"/>
    <property type="match status" value="1"/>
</dbReference>
<keyword evidence="3" id="KW-0678">Repressor</keyword>
<dbReference type="OMA" id="TNIAECE"/>